<evidence type="ECO:0000313" key="1">
    <source>
        <dbReference type="EMBL" id="KAI9913776.1"/>
    </source>
</evidence>
<reference evidence="1 2" key="1">
    <citation type="journal article" date="2022" name="bioRxiv">
        <title>The genome of the oomycete Peronosclerospora sorghi, a cosmopolitan pathogen of maize and sorghum, is inflated with dispersed pseudogenes.</title>
        <authorList>
            <person name="Fletcher K."/>
            <person name="Martin F."/>
            <person name="Isakeit T."/>
            <person name="Cavanaugh K."/>
            <person name="Magill C."/>
            <person name="Michelmore R."/>
        </authorList>
    </citation>
    <scope>NUCLEOTIDE SEQUENCE [LARGE SCALE GENOMIC DNA]</scope>
    <source>
        <strain evidence="1">P6</strain>
    </source>
</reference>
<sequence length="481" mass="53568">MSRNMNYGKRPRNEEEGRRTWYIFVQALSLMLLYVECLTDIGSQQSILKWMRQVPGPLQDVMKKRAHELDESQGSFRRIVNEKSDRFSVAITTVFDQGPWVKMCQYLGMPAVSGSLYGSIKISALKNTVQGIAEDDEALAKVPLLLVLIKSVRCIEDEIVAVLHVLEFLFKVRGGFSNRDPTGEIEGYFHRELVERLGPALIAGVGILLYKVSVFTPTEAPVGGLRKSYLNITPRNVRRVFVAENSIKVETVDDPVKLFNEKKEVEYEQESDNDDYDNNNASRSEQAACQILQHSSIRDTSAELTFLSQRQVIHRNPPVRADSSVAMANSNKNSKRDKGATASKSQDHESGVGKWQWSKLLKKTNDASIDESGTDSRRTQERQGLLDASTRLVDLITKRNAANRASSPPDGGSKEDAASMTKIKSASVHFASGTMVYPPVTGCNSDSHMIESTDSCLPSQPARADQKLESKKSDTEEDDGW</sequence>
<comment type="caution">
    <text evidence="1">The sequence shown here is derived from an EMBL/GenBank/DDBJ whole genome shotgun (WGS) entry which is preliminary data.</text>
</comment>
<organism evidence="1 2">
    <name type="scientific">Peronosclerospora sorghi</name>
    <dbReference type="NCBI Taxonomy" id="230839"/>
    <lineage>
        <taxon>Eukaryota</taxon>
        <taxon>Sar</taxon>
        <taxon>Stramenopiles</taxon>
        <taxon>Oomycota</taxon>
        <taxon>Peronosporomycetes</taxon>
        <taxon>Peronosporales</taxon>
        <taxon>Peronosporaceae</taxon>
        <taxon>Peronosclerospora</taxon>
    </lineage>
</organism>
<gene>
    <name evidence="1" type="ORF">PsorP6_004989</name>
</gene>
<keyword evidence="2" id="KW-1185">Reference proteome</keyword>
<evidence type="ECO:0000313" key="2">
    <source>
        <dbReference type="Proteomes" id="UP001163321"/>
    </source>
</evidence>
<protein>
    <submittedName>
        <fullName evidence="1">Uncharacterized protein</fullName>
    </submittedName>
</protein>
<dbReference type="EMBL" id="CM047583">
    <property type="protein sequence ID" value="KAI9913776.1"/>
    <property type="molecule type" value="Genomic_DNA"/>
</dbReference>
<accession>A0ACC0W7U7</accession>
<proteinExistence type="predicted"/>
<dbReference type="Proteomes" id="UP001163321">
    <property type="component" value="Chromosome 4"/>
</dbReference>
<name>A0ACC0W7U7_9STRA</name>